<dbReference type="InterPro" id="IPR034804">
    <property type="entry name" value="SQR/QFR_C/D"/>
</dbReference>
<dbReference type="EMBL" id="AHAM01000031">
    <property type="protein sequence ID" value="EHK58495.1"/>
    <property type="molecule type" value="Genomic_DNA"/>
</dbReference>
<evidence type="ECO:0000256" key="4">
    <source>
        <dbReference type="ARBA" id="ARBA00020076"/>
    </source>
</evidence>
<dbReference type="InterPro" id="IPR018495">
    <property type="entry name" value="Succ_DH_cyt_bsu_CS"/>
</dbReference>
<evidence type="ECO:0000256" key="12">
    <source>
        <dbReference type="PIRSR" id="PIRSR000178-1"/>
    </source>
</evidence>
<dbReference type="PANTHER" id="PTHR10978">
    <property type="entry name" value="SUCCINATE DEHYDROGENASE CYTOCHROME B560 SUBUNIT"/>
    <property type="match status" value="1"/>
</dbReference>
<dbReference type="CDD" id="cd03499">
    <property type="entry name" value="SQR_TypeC_SdhC"/>
    <property type="match status" value="1"/>
</dbReference>
<evidence type="ECO:0000256" key="3">
    <source>
        <dbReference type="ARBA" id="ARBA00007244"/>
    </source>
</evidence>
<evidence type="ECO:0000256" key="11">
    <source>
        <dbReference type="ARBA" id="ARBA00025912"/>
    </source>
</evidence>
<keyword evidence="7 12" id="KW-0479">Metal-binding</keyword>
<evidence type="ECO:0000256" key="2">
    <source>
        <dbReference type="ARBA" id="ARBA00004141"/>
    </source>
</evidence>
<evidence type="ECO:0000256" key="13">
    <source>
        <dbReference type="SAM" id="Phobius"/>
    </source>
</evidence>
<comment type="cofactor">
    <cofactor evidence="12">
        <name>heme</name>
        <dbReference type="ChEBI" id="CHEBI:30413"/>
    </cofactor>
    <text evidence="12">The heme is bound between the two transmembrane subunits.</text>
</comment>
<keyword evidence="10 13" id="KW-0472">Membrane</keyword>
<dbReference type="GO" id="GO:0006099">
    <property type="term" value="P:tricarboxylic acid cycle"/>
    <property type="evidence" value="ECO:0007669"/>
    <property type="project" value="InterPro"/>
</dbReference>
<dbReference type="PATRIC" id="fig|1107882.3.peg.894"/>
<dbReference type="Proteomes" id="UP000003250">
    <property type="component" value="Unassembled WGS sequence"/>
</dbReference>
<feature type="transmembrane region" description="Helical" evidence="13">
    <location>
        <begin position="98"/>
        <end position="120"/>
    </location>
</feature>
<dbReference type="GO" id="GO:0046872">
    <property type="term" value="F:metal ion binding"/>
    <property type="evidence" value="ECO:0007669"/>
    <property type="project" value="UniProtKB-KW"/>
</dbReference>
<dbReference type="InterPro" id="IPR000701">
    <property type="entry name" value="SuccDH_FuR_B_TM-su"/>
</dbReference>
<evidence type="ECO:0000313" key="15">
    <source>
        <dbReference type="Proteomes" id="UP000003250"/>
    </source>
</evidence>
<dbReference type="PANTHER" id="PTHR10978:SF5">
    <property type="entry name" value="SUCCINATE DEHYDROGENASE CYTOCHROME B560 SUBUNIT, MITOCHONDRIAL"/>
    <property type="match status" value="1"/>
</dbReference>
<organism evidence="14 15">
    <name type="scientific">Mesorhizobium alhagi CCNWXJ12-2</name>
    <dbReference type="NCBI Taxonomy" id="1107882"/>
    <lineage>
        <taxon>Bacteria</taxon>
        <taxon>Pseudomonadati</taxon>
        <taxon>Pseudomonadota</taxon>
        <taxon>Alphaproteobacteria</taxon>
        <taxon>Hyphomicrobiales</taxon>
        <taxon>Phyllobacteriaceae</taxon>
        <taxon>Allomesorhizobium</taxon>
    </lineage>
</organism>
<feature type="transmembrane region" description="Helical" evidence="13">
    <location>
        <begin position="21"/>
        <end position="43"/>
    </location>
</feature>
<accession>H0HL95</accession>
<comment type="function">
    <text evidence="1">Membrane-anchoring subunit of succinate dehydrogenase (SDH).</text>
</comment>
<evidence type="ECO:0000256" key="9">
    <source>
        <dbReference type="ARBA" id="ARBA00023004"/>
    </source>
</evidence>
<dbReference type="InterPro" id="IPR014314">
    <property type="entry name" value="Succ_DH_cytb556"/>
</dbReference>
<evidence type="ECO:0000256" key="6">
    <source>
        <dbReference type="ARBA" id="ARBA00022692"/>
    </source>
</evidence>
<dbReference type="PROSITE" id="PS01001">
    <property type="entry name" value="SDH_CYT_2"/>
    <property type="match status" value="1"/>
</dbReference>
<dbReference type="AlphaFoldDB" id="H0HL95"/>
<gene>
    <name evidence="14" type="ORF">MAXJ12_04529</name>
</gene>
<dbReference type="GO" id="GO:0009055">
    <property type="term" value="F:electron transfer activity"/>
    <property type="evidence" value="ECO:0007669"/>
    <property type="project" value="InterPro"/>
</dbReference>
<name>H0HL95_9HYPH</name>
<evidence type="ECO:0000256" key="8">
    <source>
        <dbReference type="ARBA" id="ARBA00022989"/>
    </source>
</evidence>
<reference evidence="14 15" key="1">
    <citation type="journal article" date="2012" name="J. Bacteriol.">
        <title>Draft Genome Sequence of Mesorhizobium alhagi CCNWXJ12-2T, a Novel Salt-Resistant Species Isolated from the Desert of Northwestern China.</title>
        <authorList>
            <person name="Zhou M."/>
            <person name="Chen W."/>
            <person name="Chen H."/>
            <person name="Wei G."/>
        </authorList>
    </citation>
    <scope>NUCLEOTIDE SEQUENCE [LARGE SCALE GENOMIC DNA]</scope>
    <source>
        <strain evidence="14 15">CCNWXJ12-2</strain>
    </source>
</reference>
<feature type="binding site" description="axial binding residue" evidence="12">
    <location>
        <position position="74"/>
    </location>
    <ligand>
        <name>heme</name>
        <dbReference type="ChEBI" id="CHEBI:30413"/>
        <note>ligand shared with second transmembrane subunit</note>
    </ligand>
    <ligandPart>
        <name>Fe</name>
        <dbReference type="ChEBI" id="CHEBI:18248"/>
    </ligandPart>
</feature>
<dbReference type="NCBIfam" id="TIGR02970">
    <property type="entry name" value="succ_dehyd_cytB"/>
    <property type="match status" value="1"/>
</dbReference>
<comment type="subcellular location">
    <subcellularLocation>
        <location evidence="2">Membrane</location>
        <topology evidence="2">Multi-pass membrane protein</topology>
    </subcellularLocation>
</comment>
<dbReference type="SUPFAM" id="SSF81343">
    <property type="entry name" value="Fumarate reductase respiratory complex transmembrane subunits"/>
    <property type="match status" value="1"/>
</dbReference>
<evidence type="ECO:0000313" key="14">
    <source>
        <dbReference type="EMBL" id="EHK58495.1"/>
    </source>
</evidence>
<keyword evidence="8 13" id="KW-1133">Transmembrane helix</keyword>
<evidence type="ECO:0000256" key="7">
    <source>
        <dbReference type="ARBA" id="ARBA00022723"/>
    </source>
</evidence>
<proteinExistence type="inferred from homology"/>
<evidence type="ECO:0000256" key="10">
    <source>
        <dbReference type="ARBA" id="ARBA00023136"/>
    </source>
</evidence>
<sequence length="122" mass="13358">MSPHLTVYRWPATMLMSILHRITGGALYFGTLLVAWWLIAAATSENAFNLANQVLGSWVGLIVLVGYTWAMMLHMLGGIRHLVWDTGAGLEKDTSTQLAWATLAGSIVLTVLIWAGYLWLGA</sequence>
<keyword evidence="15" id="KW-1185">Reference proteome</keyword>
<feature type="transmembrane region" description="Helical" evidence="13">
    <location>
        <begin position="55"/>
        <end position="77"/>
    </location>
</feature>
<protein>
    <recommendedName>
        <fullName evidence="4">Succinate dehydrogenase cytochrome b556 subunit</fullName>
    </recommendedName>
</protein>
<evidence type="ECO:0000256" key="5">
    <source>
        <dbReference type="ARBA" id="ARBA00022617"/>
    </source>
</evidence>
<keyword evidence="9 12" id="KW-0408">Iron</keyword>
<dbReference type="Gene3D" id="1.20.1300.10">
    <property type="entry name" value="Fumarate reductase/succinate dehydrogenase, transmembrane subunit"/>
    <property type="match status" value="1"/>
</dbReference>
<dbReference type="GO" id="GO:0016020">
    <property type="term" value="C:membrane"/>
    <property type="evidence" value="ECO:0007669"/>
    <property type="project" value="UniProtKB-SubCell"/>
</dbReference>
<comment type="similarity">
    <text evidence="3">Belongs to the cytochrome b560 family.</text>
</comment>
<keyword evidence="5 12" id="KW-0349">Heme</keyword>
<comment type="subunit">
    <text evidence="11">Part of an enzyme complex containing four subunits: a flavoprotein, an iron-sulfur protein, plus two membrane-anchoring proteins, SdhC and SdhD. The complex can form homotrimers.</text>
</comment>
<keyword evidence="6 13" id="KW-0812">Transmembrane</keyword>
<dbReference type="PIRSF" id="PIRSF000178">
    <property type="entry name" value="SDH_cyt_b560"/>
    <property type="match status" value="1"/>
</dbReference>
<evidence type="ECO:0000256" key="1">
    <source>
        <dbReference type="ARBA" id="ARBA00004050"/>
    </source>
</evidence>
<dbReference type="Pfam" id="PF01127">
    <property type="entry name" value="Sdh_cyt"/>
    <property type="match status" value="1"/>
</dbReference>